<feature type="transmembrane region" description="Helical" evidence="9">
    <location>
        <begin position="435"/>
        <end position="456"/>
    </location>
</feature>
<protein>
    <recommendedName>
        <fullName evidence="9">Potassium-transporting ATPase potassium-binding subunit</fullName>
    </recommendedName>
    <alternativeName>
        <fullName evidence="9">ATP phosphohydrolase [potassium-transporting] A chain</fullName>
    </alternativeName>
    <alternativeName>
        <fullName evidence="9">Potassium-binding and translocating subunit A</fullName>
    </alternativeName>
    <alternativeName>
        <fullName evidence="9">Potassium-translocating ATPase A chain</fullName>
    </alternativeName>
</protein>
<feature type="transmembrane region" description="Helical" evidence="9">
    <location>
        <begin position="292"/>
        <end position="310"/>
    </location>
</feature>
<proteinExistence type="inferred from homology"/>
<comment type="function">
    <text evidence="9">Part of the high-affinity ATP-driven potassium transport (or Kdp) system, which catalyzes the hydrolysis of ATP coupled with the electrogenic transport of potassium into the cytoplasm. This subunit binds the extracellular potassium ions and delivers the ions to the membrane domain of KdpB through an intramembrane tunnel.</text>
</comment>
<evidence type="ECO:0000313" key="10">
    <source>
        <dbReference type="EMBL" id="MDI1230887.1"/>
    </source>
</evidence>
<feature type="transmembrane region" description="Helical" evidence="9">
    <location>
        <begin position="66"/>
        <end position="87"/>
    </location>
</feature>
<keyword evidence="2 9" id="KW-1003">Cell membrane</keyword>
<evidence type="ECO:0000256" key="1">
    <source>
        <dbReference type="ARBA" id="ARBA00022448"/>
    </source>
</evidence>
<comment type="caution">
    <text evidence="10">The sequence shown here is derived from an EMBL/GenBank/DDBJ whole genome shotgun (WGS) entry which is preliminary data.</text>
</comment>
<evidence type="ECO:0000256" key="9">
    <source>
        <dbReference type="HAMAP-Rule" id="MF_00275"/>
    </source>
</evidence>
<keyword evidence="1 9" id="KW-0813">Transport</keyword>
<name>A0AA43TL85_9GAMM</name>
<feature type="transmembrane region" description="Helical" evidence="9">
    <location>
        <begin position="264"/>
        <end position="285"/>
    </location>
</feature>
<gene>
    <name evidence="9 10" type="primary">kdpA</name>
    <name evidence="10" type="ORF">PSU93_07050</name>
</gene>
<dbReference type="NCBIfam" id="TIGR00680">
    <property type="entry name" value="kdpA"/>
    <property type="match status" value="1"/>
</dbReference>
<evidence type="ECO:0000256" key="4">
    <source>
        <dbReference type="ARBA" id="ARBA00022692"/>
    </source>
</evidence>
<feature type="transmembrane region" description="Helical" evidence="9">
    <location>
        <begin position="6"/>
        <end position="31"/>
    </location>
</feature>
<evidence type="ECO:0000256" key="8">
    <source>
        <dbReference type="ARBA" id="ARBA00023136"/>
    </source>
</evidence>
<evidence type="ECO:0000256" key="2">
    <source>
        <dbReference type="ARBA" id="ARBA00022475"/>
    </source>
</evidence>
<evidence type="ECO:0000313" key="11">
    <source>
        <dbReference type="Proteomes" id="UP001160519"/>
    </source>
</evidence>
<feature type="transmembrane region" description="Helical" evidence="9">
    <location>
        <begin position="544"/>
        <end position="566"/>
    </location>
</feature>
<reference evidence="10" key="1">
    <citation type="submission" date="2023-01" db="EMBL/GenBank/DDBJ databases">
        <title>Biogeochemical cycle of methane in antarctic sediments.</title>
        <authorList>
            <person name="Roldan D.M."/>
            <person name="Menes R.J."/>
        </authorList>
    </citation>
    <scope>NUCLEOTIDE SEQUENCE [LARGE SCALE GENOMIC DNA]</scope>
    <source>
        <strain evidence="10">K-2018 MAG008</strain>
    </source>
</reference>
<dbReference type="AlphaFoldDB" id="A0AA43TL85"/>
<dbReference type="PANTHER" id="PTHR30607">
    <property type="entry name" value="POTASSIUM-TRANSPORTING ATPASE A CHAIN"/>
    <property type="match status" value="1"/>
</dbReference>
<keyword evidence="4 9" id="KW-0812">Transmembrane</keyword>
<feature type="transmembrane region" description="Helical" evidence="9">
    <location>
        <begin position="502"/>
        <end position="523"/>
    </location>
</feature>
<comment type="subcellular location">
    <subcellularLocation>
        <location evidence="9">Cell membrane</location>
        <topology evidence="9">Multi-pass membrane protein</topology>
    </subcellularLocation>
</comment>
<dbReference type="PIRSF" id="PIRSF001294">
    <property type="entry name" value="K_ATPaseA"/>
    <property type="match status" value="1"/>
</dbReference>
<keyword evidence="6 9" id="KW-1133">Transmembrane helix</keyword>
<dbReference type="PANTHER" id="PTHR30607:SF2">
    <property type="entry name" value="POTASSIUM-TRANSPORTING ATPASE POTASSIUM-BINDING SUBUNIT"/>
    <property type="match status" value="1"/>
</dbReference>
<dbReference type="GO" id="GO:0005886">
    <property type="term" value="C:plasma membrane"/>
    <property type="evidence" value="ECO:0007669"/>
    <property type="project" value="UniProtKB-SubCell"/>
</dbReference>
<evidence type="ECO:0000256" key="3">
    <source>
        <dbReference type="ARBA" id="ARBA00022538"/>
    </source>
</evidence>
<dbReference type="GO" id="GO:0030955">
    <property type="term" value="F:potassium ion binding"/>
    <property type="evidence" value="ECO:0007669"/>
    <property type="project" value="UniProtKB-UniRule"/>
</dbReference>
<keyword evidence="5 9" id="KW-0630">Potassium</keyword>
<dbReference type="InterPro" id="IPR004623">
    <property type="entry name" value="KdpA"/>
</dbReference>
<evidence type="ECO:0000256" key="7">
    <source>
        <dbReference type="ARBA" id="ARBA00023065"/>
    </source>
</evidence>
<evidence type="ECO:0000256" key="6">
    <source>
        <dbReference type="ARBA" id="ARBA00022989"/>
    </source>
</evidence>
<feature type="transmembrane region" description="Helical" evidence="9">
    <location>
        <begin position="177"/>
        <end position="199"/>
    </location>
</feature>
<comment type="similarity">
    <text evidence="9">Belongs to the KdpA family.</text>
</comment>
<keyword evidence="7 9" id="KW-0406">Ion transport</keyword>
<dbReference type="HAMAP" id="MF_00275">
    <property type="entry name" value="KdpA"/>
    <property type="match status" value="1"/>
</dbReference>
<dbReference type="EMBL" id="JAQSDF010000016">
    <property type="protein sequence ID" value="MDI1230887.1"/>
    <property type="molecule type" value="Genomic_DNA"/>
</dbReference>
<feature type="transmembrane region" description="Helical" evidence="9">
    <location>
        <begin position="389"/>
        <end position="414"/>
    </location>
</feature>
<accession>A0AA43TL85</accession>
<keyword evidence="11" id="KW-1185">Reference proteome</keyword>
<keyword evidence="8 9" id="KW-0472">Membrane</keyword>
<dbReference type="Pfam" id="PF03814">
    <property type="entry name" value="KdpA"/>
    <property type="match status" value="1"/>
</dbReference>
<feature type="transmembrane region" description="Helical" evidence="9">
    <location>
        <begin position="137"/>
        <end position="156"/>
    </location>
</feature>
<organism evidence="10 11">
    <name type="scientific">Candidatus Methylobacter titanis</name>
    <dbReference type="NCBI Taxonomy" id="3053457"/>
    <lineage>
        <taxon>Bacteria</taxon>
        <taxon>Pseudomonadati</taxon>
        <taxon>Pseudomonadota</taxon>
        <taxon>Gammaproteobacteria</taxon>
        <taxon>Methylococcales</taxon>
        <taxon>Methylococcaceae</taxon>
        <taxon>Methylobacter</taxon>
    </lineage>
</organism>
<dbReference type="Proteomes" id="UP001160519">
    <property type="component" value="Unassembled WGS sequence"/>
</dbReference>
<comment type="subunit">
    <text evidence="9">The system is composed of three essential subunits: KdpA, KdpB and KdpC.</text>
</comment>
<evidence type="ECO:0000256" key="5">
    <source>
        <dbReference type="ARBA" id="ARBA00022958"/>
    </source>
</evidence>
<keyword evidence="3 9" id="KW-0633">Potassium transport</keyword>
<dbReference type="GO" id="GO:0008556">
    <property type="term" value="F:P-type potassium transmembrane transporter activity"/>
    <property type="evidence" value="ECO:0007669"/>
    <property type="project" value="InterPro"/>
</dbReference>
<sequence length="580" mass="61004">MTENGLLQIILYFVALLLLAKPLGVYMAAVYENRPVFLNRILAPLEVGLYHLSGVKPEQEMRWKEYAAALLWFNLFGGLAVFALQMLQAHLPLNPQLLGNVNADSAFNTAVSFMTNTNWQGYGGETTMSYLTQMLGLSVQNFVSAASGMAVLVALIRGFQRTHADGIGNFWADLTRGTLYILLPLSLVLALALAGQGVVQTFKSYQSVPLVEQVGTATENNTQTLALGPAASQIAIKQLGTNGGGFFNANSAHPFENPTPLSNFLEMLAILLIPAALCHTFGTMVGDPRQGWAILAAMTLVFASLLFVTVGSEQGGNPLLTALGVEQSVGVDQSGGNMEGKETRFGIVNSALWATATTAASNGSVNSMHDSYTPLGGLVPMWLMQLGEVIFGGVGSGLYGMLIFVLIAVFVAGLMIGRTPEYLGKKIEAFEIKMAAIVILIPAFFILGGTSLAIMVEAGKSAVANPGAHGFSEILYAFSSAAGNNGSAFAGLSANSPFYNTALGITMLFGRYGIIIPVLAIAGSLAAKKTVPTTVGTLSTHTPLFVMLLIGTVLIVGALTFVPALALGPVVEHLVMVNGK</sequence>